<comment type="subcellular location">
    <subcellularLocation>
        <location evidence="1">Cytoplasm</location>
    </subcellularLocation>
</comment>
<dbReference type="SUPFAM" id="SSF49899">
    <property type="entry name" value="Concanavalin A-like lectins/glucanases"/>
    <property type="match status" value="1"/>
</dbReference>
<dbReference type="InterPro" id="IPR006574">
    <property type="entry name" value="PRY"/>
</dbReference>
<dbReference type="InterPro" id="IPR007111">
    <property type="entry name" value="NACHT_NTPase"/>
</dbReference>
<dbReference type="InterPro" id="IPR041075">
    <property type="entry name" value="NOD1/2_WH"/>
</dbReference>
<evidence type="ECO:0000256" key="5">
    <source>
        <dbReference type="ARBA" id="ARBA00022741"/>
    </source>
</evidence>
<keyword evidence="6" id="KW-0067">ATP-binding</keyword>
<dbReference type="Gene3D" id="3.80.10.10">
    <property type="entry name" value="Ribonuclease Inhibitor"/>
    <property type="match status" value="1"/>
</dbReference>
<evidence type="ECO:0000256" key="4">
    <source>
        <dbReference type="ARBA" id="ARBA00022737"/>
    </source>
</evidence>
<dbReference type="InterPro" id="IPR001611">
    <property type="entry name" value="Leu-rich_rpt"/>
</dbReference>
<dbReference type="SMART" id="SM00368">
    <property type="entry name" value="LRR_RI"/>
    <property type="match status" value="3"/>
</dbReference>
<keyword evidence="4" id="KW-0677">Repeat</keyword>
<dbReference type="PRINTS" id="PR01407">
    <property type="entry name" value="BUTYPHLNCDUF"/>
</dbReference>
<evidence type="ECO:0000313" key="10">
    <source>
        <dbReference type="Ensembl" id="ENSAMXP00000016177.2"/>
    </source>
</evidence>
<evidence type="ECO:0000256" key="6">
    <source>
        <dbReference type="ARBA" id="ARBA00022840"/>
    </source>
</evidence>
<dbReference type="AlphaFoldDB" id="W5L8L5"/>
<dbReference type="Pfam" id="PF05729">
    <property type="entry name" value="NACHT"/>
    <property type="match status" value="1"/>
</dbReference>
<dbReference type="InterPro" id="IPR051261">
    <property type="entry name" value="NLR"/>
</dbReference>
<keyword evidence="7" id="KW-0812">Transmembrane</keyword>
<dbReference type="Pfam" id="PF00622">
    <property type="entry name" value="SPRY"/>
    <property type="match status" value="1"/>
</dbReference>
<dbReference type="Pfam" id="PF14484">
    <property type="entry name" value="FISNA"/>
    <property type="match status" value="1"/>
</dbReference>
<dbReference type="Proteomes" id="UP000018467">
    <property type="component" value="Unassembled WGS sequence"/>
</dbReference>
<dbReference type="Ensembl" id="ENSAMXT00000016177.2">
    <property type="protein sequence ID" value="ENSAMXP00000016177.2"/>
    <property type="gene ID" value="ENSAMXG00000015698.2"/>
</dbReference>
<dbReference type="InterPro" id="IPR003877">
    <property type="entry name" value="SPRY_dom"/>
</dbReference>
<dbReference type="Pfam" id="PF13765">
    <property type="entry name" value="PRY"/>
    <property type="match status" value="1"/>
</dbReference>
<reference evidence="10" key="4">
    <citation type="submission" date="2025-09" db="UniProtKB">
        <authorList>
            <consortium name="Ensembl"/>
        </authorList>
    </citation>
    <scope>IDENTIFICATION</scope>
</reference>
<evidence type="ECO:0000256" key="2">
    <source>
        <dbReference type="ARBA" id="ARBA00022490"/>
    </source>
</evidence>
<reference evidence="11" key="2">
    <citation type="journal article" date="2014" name="Nat. Commun.">
        <title>The cavefish genome reveals candidate genes for eye loss.</title>
        <authorList>
            <person name="McGaugh S.E."/>
            <person name="Gross J.B."/>
            <person name="Aken B."/>
            <person name="Blin M."/>
            <person name="Borowsky R."/>
            <person name="Chalopin D."/>
            <person name="Hinaux H."/>
            <person name="Jeffery W.R."/>
            <person name="Keene A."/>
            <person name="Ma L."/>
            <person name="Minx P."/>
            <person name="Murphy D."/>
            <person name="O'Quin K.E."/>
            <person name="Retaux S."/>
            <person name="Rohner N."/>
            <person name="Searle S.M."/>
            <person name="Stahl B.A."/>
            <person name="Tabin C."/>
            <person name="Volff J.N."/>
            <person name="Yoshizawa M."/>
            <person name="Warren W.C."/>
        </authorList>
    </citation>
    <scope>NUCLEOTIDE SEQUENCE [LARGE SCALE GENOMIC DNA]</scope>
    <source>
        <strain evidence="11">female</strain>
    </source>
</reference>
<dbReference type="eggNOG" id="ENOG502QTJW">
    <property type="taxonomic scope" value="Eukaryota"/>
</dbReference>
<organism evidence="10 11">
    <name type="scientific">Astyanax mexicanus</name>
    <name type="common">Blind cave fish</name>
    <name type="synonym">Astyanax fasciatus mexicanus</name>
    <dbReference type="NCBI Taxonomy" id="7994"/>
    <lineage>
        <taxon>Eukaryota</taxon>
        <taxon>Metazoa</taxon>
        <taxon>Chordata</taxon>
        <taxon>Craniata</taxon>
        <taxon>Vertebrata</taxon>
        <taxon>Euteleostomi</taxon>
        <taxon>Actinopterygii</taxon>
        <taxon>Neopterygii</taxon>
        <taxon>Teleostei</taxon>
        <taxon>Ostariophysi</taxon>
        <taxon>Characiformes</taxon>
        <taxon>Characoidei</taxon>
        <taxon>Acestrorhamphidae</taxon>
        <taxon>Acestrorhamphinae</taxon>
        <taxon>Astyanax</taxon>
    </lineage>
</organism>
<keyword evidence="2" id="KW-0963">Cytoplasm</keyword>
<dbReference type="Bgee" id="ENSAMXG00000015698">
    <property type="expression patterns" value="Expressed in olfactory epithelium and 5 other cell types or tissues"/>
</dbReference>
<dbReference type="SMART" id="SM00589">
    <property type="entry name" value="PRY"/>
    <property type="match status" value="1"/>
</dbReference>
<dbReference type="SMART" id="SM01288">
    <property type="entry name" value="FISNA"/>
    <property type="match status" value="1"/>
</dbReference>
<dbReference type="CDD" id="cd16040">
    <property type="entry name" value="SPRY_PRY_SNTX"/>
    <property type="match status" value="1"/>
</dbReference>
<dbReference type="PROSITE" id="PS50188">
    <property type="entry name" value="B302_SPRY"/>
    <property type="match status" value="1"/>
</dbReference>
<keyword evidence="5" id="KW-0547">Nucleotide-binding</keyword>
<accession>W5L8L5</accession>
<feature type="domain" description="NACHT" evidence="9">
    <location>
        <begin position="134"/>
        <end position="268"/>
    </location>
</feature>
<evidence type="ECO:0000256" key="3">
    <source>
        <dbReference type="ARBA" id="ARBA00022614"/>
    </source>
</evidence>
<dbReference type="GO" id="GO:0005524">
    <property type="term" value="F:ATP binding"/>
    <property type="evidence" value="ECO:0007669"/>
    <property type="project" value="UniProtKB-KW"/>
</dbReference>
<dbReference type="InterPro" id="IPR001870">
    <property type="entry name" value="B30.2/SPRY"/>
</dbReference>
<evidence type="ECO:0000313" key="11">
    <source>
        <dbReference type="Proteomes" id="UP000018467"/>
    </source>
</evidence>
<dbReference type="PANTHER" id="PTHR24106">
    <property type="entry name" value="NACHT, LRR AND CARD DOMAINS-CONTAINING"/>
    <property type="match status" value="1"/>
</dbReference>
<dbReference type="InterPro" id="IPR032675">
    <property type="entry name" value="LRR_dom_sf"/>
</dbReference>
<evidence type="ECO:0008006" key="12">
    <source>
        <dbReference type="Google" id="ProtNLM"/>
    </source>
</evidence>
<proteinExistence type="predicted"/>
<dbReference type="Gene3D" id="3.40.50.300">
    <property type="entry name" value="P-loop containing nucleotide triphosphate hydrolases"/>
    <property type="match status" value="1"/>
</dbReference>
<protein>
    <recommendedName>
        <fullName evidence="12">B30.2/SPRY domain-containing protein</fullName>
    </recommendedName>
</protein>
<dbReference type="Pfam" id="PF17779">
    <property type="entry name" value="WHD_NOD2"/>
    <property type="match status" value="1"/>
</dbReference>
<dbReference type="FunFam" id="3.40.50.300:FF:000210">
    <property type="entry name" value="Si:dkey-16p6.1"/>
    <property type="match status" value="1"/>
</dbReference>
<reference evidence="10" key="3">
    <citation type="submission" date="2025-08" db="UniProtKB">
        <authorList>
            <consortium name="Ensembl"/>
        </authorList>
    </citation>
    <scope>IDENTIFICATION</scope>
</reference>
<name>W5L8L5_ASTMX</name>
<dbReference type="SUPFAM" id="SSF52047">
    <property type="entry name" value="RNI-like"/>
    <property type="match status" value="1"/>
</dbReference>
<keyword evidence="3" id="KW-0433">Leucine-rich repeat</keyword>
<dbReference type="Pfam" id="PF17776">
    <property type="entry name" value="NLRC4_HD2"/>
    <property type="match status" value="1"/>
</dbReference>
<dbReference type="GeneTree" id="ENSGT01150000286911"/>
<dbReference type="InterPro" id="IPR013320">
    <property type="entry name" value="ConA-like_dom_sf"/>
</dbReference>
<evidence type="ECO:0000256" key="1">
    <source>
        <dbReference type="ARBA" id="ARBA00004496"/>
    </source>
</evidence>
<feature type="transmembrane region" description="Helical" evidence="7">
    <location>
        <begin position="12"/>
        <end position="31"/>
    </location>
</feature>
<sequence length="963" mass="110582">MQYFYTHTHTHTHTHIYIYIYNIYIYIYIFNNNKYLYRREKNLLNFKWKSFSKLKDSLKEEFERILDGNSLTGHRRYLNEVYTELYIVENETGGVIQGHEVRQMEAVSSRSAGKDVPIECNNIFKVQADGKRNKKVLTMGIAGVGKTVSVNKFILDWSEGKDNKDIAFIFPLPFRELNLRKEEKLSLIELLQECLPGSTMVDSLPQGDGKILFVFDGLDECRFHLNFNDSDKLKDVNQEASVGAIITNLLRRDLLPSALVWITSRPAAAYQIPRDHIDQVTEVRGFNDNQKEEYFNKYCGTDVGSTIFTHIRKSRSLYIMCHIPVFCWISATALHSLSQEEDSKTPTTLTGMYIHFLVQQANQVKKKYDGSPQDIILKLAELAFYQLEKGNLIFYKEDLEACGIDVNEGSIYSGLCTQIFKMEKKSSERMVFSFVHLSVQEALAAIYVFYCHKHYKKNVFIQDLKHKFKWLLRRSSYRLHKSAVERALQSKNGHLDLFLRFLLGLSVKSNERSLEELLPGLRRTSGRVQKTINYIKDKIRLSESSERTFNLFHCLSELEDDSIISEVQNFLNSGDLSMMELSSTQWLALVFVLLMSDETQEMFELRKYRESDDGLRRLLPVVKNTKRALLDCCHITEVSCGILALVLKSHSSYLIELDLSNNDLQDSGVELLSEGLKSSHCKLQILKLSGCMVTEKGCFSLALALSSNPSHLRELDLSYNHPGESGRGELNERLETANFKLQILTLDHAGKERIKPGLQKYARKLTLDPNTAHVDLSLSKRNRTVKWTKALKENPQSPDHPERFDTWCQVLCRESLSGRCYWEVQWSDMGVHIGVTYRGIGRKGGGNECWFGQNDQSWSLDCTKVNYTARHNSAKTVISAEGRCSYKIGVYLDCSAGRLSFYDVSSNNEQQKLAHLHTFNATFTEPLYTGFMVTNATVTLCNLDYPLVCFNPWESRVQNKLNI</sequence>
<dbReference type="HOGENOM" id="CLU_002274_0_1_1"/>
<feature type="domain" description="B30.2/SPRY" evidence="8">
    <location>
        <begin position="745"/>
        <end position="947"/>
    </location>
</feature>
<dbReference type="InterPro" id="IPR003879">
    <property type="entry name" value="Butyrophylin_SPRY"/>
</dbReference>
<reference evidence="11" key="1">
    <citation type="submission" date="2013-03" db="EMBL/GenBank/DDBJ databases">
        <authorList>
            <person name="Jeffery W."/>
            <person name="Warren W."/>
            <person name="Wilson R.K."/>
        </authorList>
    </citation>
    <scope>NUCLEOTIDE SEQUENCE</scope>
    <source>
        <strain evidence="11">female</strain>
    </source>
</reference>
<dbReference type="Gene3D" id="2.60.120.920">
    <property type="match status" value="1"/>
</dbReference>
<dbReference type="InterPro" id="IPR029495">
    <property type="entry name" value="NACHT-assoc"/>
</dbReference>
<evidence type="ECO:0000259" key="8">
    <source>
        <dbReference type="PROSITE" id="PS50188"/>
    </source>
</evidence>
<dbReference type="Pfam" id="PF13516">
    <property type="entry name" value="LRR_6"/>
    <property type="match status" value="2"/>
</dbReference>
<dbReference type="InterPro" id="IPR043136">
    <property type="entry name" value="B30.2/SPRY_sf"/>
</dbReference>
<keyword evidence="11" id="KW-1185">Reference proteome</keyword>
<dbReference type="PROSITE" id="PS50837">
    <property type="entry name" value="NACHT"/>
    <property type="match status" value="1"/>
</dbReference>
<evidence type="ECO:0000256" key="7">
    <source>
        <dbReference type="SAM" id="Phobius"/>
    </source>
</evidence>
<keyword evidence="7" id="KW-0472">Membrane</keyword>
<dbReference type="InParanoid" id="W5L8L5"/>
<dbReference type="InterPro" id="IPR041267">
    <property type="entry name" value="NLRP_HD2"/>
</dbReference>
<dbReference type="InterPro" id="IPR027417">
    <property type="entry name" value="P-loop_NTPase"/>
</dbReference>
<dbReference type="SMART" id="SM00449">
    <property type="entry name" value="SPRY"/>
    <property type="match status" value="1"/>
</dbReference>
<dbReference type="GO" id="GO:0005737">
    <property type="term" value="C:cytoplasm"/>
    <property type="evidence" value="ECO:0007669"/>
    <property type="project" value="UniProtKB-SubCell"/>
</dbReference>
<evidence type="ECO:0000259" key="9">
    <source>
        <dbReference type="PROSITE" id="PS50837"/>
    </source>
</evidence>
<keyword evidence="7" id="KW-1133">Transmembrane helix</keyword>